<keyword evidence="1" id="KW-0547">Nucleotide-binding</keyword>
<dbReference type="Proteomes" id="UP000645865">
    <property type="component" value="Unassembled WGS sequence"/>
</dbReference>
<evidence type="ECO:0000256" key="4">
    <source>
        <dbReference type="ARBA" id="ARBA00022840"/>
    </source>
</evidence>
<dbReference type="InterPro" id="IPR027417">
    <property type="entry name" value="P-loop_NTPase"/>
</dbReference>
<evidence type="ECO:0000256" key="2">
    <source>
        <dbReference type="ARBA" id="ARBA00022801"/>
    </source>
</evidence>
<reference evidence="7" key="1">
    <citation type="submission" date="2020-12" db="EMBL/GenBank/DDBJ databases">
        <title>Comparative genomic insights into the epidemiology and virulence of plant pathogenic Pseudomonads from Turkey.</title>
        <authorList>
            <person name="Dillon M."/>
            <person name="Ruiz-Bedoya T."/>
            <person name="Bendalovic-Torma C."/>
            <person name="Guttman K.M."/>
            <person name="Kwak H."/>
            <person name="Middleton M.A."/>
            <person name="Wang P.W."/>
            <person name="Horuz S."/>
            <person name="Aysan Y."/>
            <person name="Guttman D.S."/>
        </authorList>
    </citation>
    <scope>NUCLEOTIDE SEQUENCE</scope>
    <source>
        <strain evidence="7">S5_IA_3a</strain>
    </source>
</reference>
<feature type="domain" description="Helicase ATP-binding" evidence="5">
    <location>
        <begin position="141"/>
        <end position="333"/>
    </location>
</feature>
<evidence type="ECO:0000259" key="6">
    <source>
        <dbReference type="PROSITE" id="PS51194"/>
    </source>
</evidence>
<evidence type="ECO:0000256" key="3">
    <source>
        <dbReference type="ARBA" id="ARBA00022806"/>
    </source>
</evidence>
<evidence type="ECO:0000256" key="1">
    <source>
        <dbReference type="ARBA" id="ARBA00022741"/>
    </source>
</evidence>
<evidence type="ECO:0000259" key="5">
    <source>
        <dbReference type="PROSITE" id="PS51192"/>
    </source>
</evidence>
<dbReference type="GO" id="GO:0005524">
    <property type="term" value="F:ATP binding"/>
    <property type="evidence" value="ECO:0007669"/>
    <property type="project" value="UniProtKB-KW"/>
</dbReference>
<keyword evidence="2" id="KW-0378">Hydrolase</keyword>
<evidence type="ECO:0000313" key="7">
    <source>
        <dbReference type="EMBL" id="MBI6624311.1"/>
    </source>
</evidence>
<dbReference type="Gene3D" id="3.40.50.300">
    <property type="entry name" value="P-loop containing nucleotide triphosphate hydrolases"/>
    <property type="match status" value="2"/>
</dbReference>
<dbReference type="Pfam" id="PF00270">
    <property type="entry name" value="DEAD"/>
    <property type="match status" value="1"/>
</dbReference>
<dbReference type="PANTHER" id="PTHR47961">
    <property type="entry name" value="DNA POLYMERASE THETA, PUTATIVE (AFU_ORTHOLOGUE AFUA_1G05260)-RELATED"/>
    <property type="match status" value="1"/>
</dbReference>
<keyword evidence="4" id="KW-0067">ATP-binding</keyword>
<keyword evidence="3 7" id="KW-0347">Helicase</keyword>
<organism evidence="7 8">
    <name type="scientific">Pseudomonas rhodesiae</name>
    <dbReference type="NCBI Taxonomy" id="76760"/>
    <lineage>
        <taxon>Bacteria</taxon>
        <taxon>Pseudomonadati</taxon>
        <taxon>Pseudomonadota</taxon>
        <taxon>Gammaproteobacteria</taxon>
        <taxon>Pseudomonadales</taxon>
        <taxon>Pseudomonadaceae</taxon>
        <taxon>Pseudomonas</taxon>
    </lineage>
</organism>
<dbReference type="InterPro" id="IPR001650">
    <property type="entry name" value="Helicase_C-like"/>
</dbReference>
<dbReference type="PROSITE" id="PS51192">
    <property type="entry name" value="HELICASE_ATP_BIND_1"/>
    <property type="match status" value="1"/>
</dbReference>
<dbReference type="InterPro" id="IPR014001">
    <property type="entry name" value="Helicase_ATP-bd"/>
</dbReference>
<dbReference type="SUPFAM" id="SSF52540">
    <property type="entry name" value="P-loop containing nucleoside triphosphate hydrolases"/>
    <property type="match status" value="1"/>
</dbReference>
<dbReference type="SMART" id="SM00487">
    <property type="entry name" value="DEXDc"/>
    <property type="match status" value="1"/>
</dbReference>
<dbReference type="Pfam" id="PF00271">
    <property type="entry name" value="Helicase_C"/>
    <property type="match status" value="1"/>
</dbReference>
<gene>
    <name evidence="7" type="ORF">YA0853_11575</name>
</gene>
<comment type="caution">
    <text evidence="7">The sequence shown here is derived from an EMBL/GenBank/DDBJ whole genome shotgun (WGS) entry which is preliminary data.</text>
</comment>
<dbReference type="AlphaFoldDB" id="A0A8I1E2K7"/>
<proteinExistence type="predicted"/>
<evidence type="ECO:0000313" key="8">
    <source>
        <dbReference type="Proteomes" id="UP000645865"/>
    </source>
</evidence>
<dbReference type="EMBL" id="JAEILH010000017">
    <property type="protein sequence ID" value="MBI6624311.1"/>
    <property type="molecule type" value="Genomic_DNA"/>
</dbReference>
<dbReference type="PANTHER" id="PTHR47961:SF6">
    <property type="entry name" value="DNA-DIRECTED DNA POLYMERASE"/>
    <property type="match status" value="1"/>
</dbReference>
<dbReference type="GO" id="GO:0016787">
    <property type="term" value="F:hydrolase activity"/>
    <property type="evidence" value="ECO:0007669"/>
    <property type="project" value="UniProtKB-KW"/>
</dbReference>
<dbReference type="InterPro" id="IPR011545">
    <property type="entry name" value="DEAD/DEAH_box_helicase_dom"/>
</dbReference>
<dbReference type="PROSITE" id="PS51194">
    <property type="entry name" value="HELICASE_CTER"/>
    <property type="match status" value="1"/>
</dbReference>
<name>A0A8I1E2K7_9PSED</name>
<sequence length="836" mass="94342">MAFEVDKFEVEIEKLFKYSVDHLLPGRRLIEGLNSEEVRKLIGVSSILSLSDAPEDLALAYEVISRLVESSSNEKTKIVQAADIIFSRIGNFPGRSLLRDRYRELEKYSPSLLLSLERIAREAENTVADEVMLTDFQHKLYTSLENQKSVSVSAPTSAGKSFILNLDLVRRLKFGAEENIVYIVPTRALISEVSSRIRRTIKSKEIHGVLVRTAPFPLKDSQNIKNVIYVLTPERLLSLLKPENNKKRITSIFIDEAHEIQKGNRGITLQSAVDLALDKHPLASILFASPLISNPGYFLSLFGRQEEGLFFTETVSPVSQNLLLISEVARQPSMINVSLLAGGRGVNLGNTSVDFSFRGSRTKQRALFANEITESDESTIIFADGPGEAEKVAEELLAVNKEFFISEDVKDFISFIKTEVHEDYPLAVSLASGVAFHYGVMPSIIRSGVEDLFKAGEIRFLCCTSTLLQGVNLPAKHIVIENPHSGTKPMSRSDFLNLSGRAGRLLQEFHGNIWCIRPSEWEEESYKGENLQEVRASMEKLMDDGGSIIQSLMSGEIDADKKDFAEAGFSRLYREIIENEESEVIKKYQTVENSEVLAQNLKHVQDLTLTLPQEILESHSSLRPDHLQILYDKLYGAVYTEEFSLLNPFSVGGYHRMERAIEIISDVFQWAESQKFRSWVCYLAHQWATGTPINVLIKDRVNYIRRQDDFSTRTSTIIRQLLGIIETDIRFKLVKYFSAYEDVIRYCLQMKGVSDDEAKQAAYHTFLEFGACSPIELSLMSLGFSRFTALRLGKMLDWGDSVEVEDYASVIANSNIESLKIPRVCIKEIKEIIGQQ</sequence>
<dbReference type="SMART" id="SM00490">
    <property type="entry name" value="HELICc"/>
    <property type="match status" value="1"/>
</dbReference>
<dbReference type="GO" id="GO:0004386">
    <property type="term" value="F:helicase activity"/>
    <property type="evidence" value="ECO:0007669"/>
    <property type="project" value="UniProtKB-KW"/>
</dbReference>
<protein>
    <submittedName>
        <fullName evidence="7">DEAD/DEAH box helicase</fullName>
    </submittedName>
</protein>
<dbReference type="GO" id="GO:0003676">
    <property type="term" value="F:nucleic acid binding"/>
    <property type="evidence" value="ECO:0007669"/>
    <property type="project" value="InterPro"/>
</dbReference>
<dbReference type="InterPro" id="IPR050474">
    <property type="entry name" value="Hel308_SKI2-like"/>
</dbReference>
<dbReference type="RefSeq" id="WP_198712340.1">
    <property type="nucleotide sequence ID" value="NZ_JAEILH010000017.1"/>
</dbReference>
<feature type="domain" description="Helicase C-terminal" evidence="6">
    <location>
        <begin position="361"/>
        <end position="542"/>
    </location>
</feature>
<accession>A0A8I1E2K7</accession>